<dbReference type="Proteomes" id="UP001214638">
    <property type="component" value="Unassembled WGS sequence"/>
</dbReference>
<dbReference type="GO" id="GO:0000724">
    <property type="term" value="P:double-strand break repair via homologous recombination"/>
    <property type="evidence" value="ECO:0007669"/>
    <property type="project" value="TreeGrafter"/>
</dbReference>
<proteinExistence type="predicted"/>
<dbReference type="GO" id="GO:0000712">
    <property type="term" value="P:resolution of meiotic recombination intermediates"/>
    <property type="evidence" value="ECO:0007669"/>
    <property type="project" value="TreeGrafter"/>
</dbReference>
<evidence type="ECO:0000256" key="1">
    <source>
        <dbReference type="ARBA" id="ARBA00022763"/>
    </source>
</evidence>
<keyword evidence="5" id="KW-1185">Reference proteome</keyword>
<reference evidence="4" key="1">
    <citation type="journal article" date="2023" name="Nat. Microbiol.">
        <title>Babesia duncani multi-omics identifies virulence factors and drug targets.</title>
        <authorList>
            <person name="Singh P."/>
            <person name="Lonardi S."/>
            <person name="Liang Q."/>
            <person name="Vydyam P."/>
            <person name="Khabirova E."/>
            <person name="Fang T."/>
            <person name="Gihaz S."/>
            <person name="Thekkiniath J."/>
            <person name="Munshi M."/>
            <person name="Abel S."/>
            <person name="Ciampossin L."/>
            <person name="Batugedara G."/>
            <person name="Gupta M."/>
            <person name="Lu X.M."/>
            <person name="Lenz T."/>
            <person name="Chakravarty S."/>
            <person name="Cornillot E."/>
            <person name="Hu Y."/>
            <person name="Ma W."/>
            <person name="Gonzalez L.M."/>
            <person name="Sanchez S."/>
            <person name="Estrada K."/>
            <person name="Sanchez-Flores A."/>
            <person name="Montero E."/>
            <person name="Harb O.S."/>
            <person name="Le Roch K.G."/>
            <person name="Mamoun C.B."/>
        </authorList>
    </citation>
    <scope>NUCLEOTIDE SEQUENCE</scope>
    <source>
        <strain evidence="4">WA1</strain>
    </source>
</reference>
<keyword evidence="3" id="KW-0234">DNA repair</keyword>
<dbReference type="PANTHER" id="PTHR10150:SF0">
    <property type="entry name" value="DNA REPAIR ENDONUCLEASE XPF"/>
    <property type="match status" value="1"/>
</dbReference>
<accession>A0AAD9PHN2</accession>
<dbReference type="GeneID" id="94337964"/>
<keyword evidence="2" id="KW-0378">Hydrolase</keyword>
<organism evidence="4 5">
    <name type="scientific">Babesia duncani</name>
    <dbReference type="NCBI Taxonomy" id="323732"/>
    <lineage>
        <taxon>Eukaryota</taxon>
        <taxon>Sar</taxon>
        <taxon>Alveolata</taxon>
        <taxon>Apicomplexa</taxon>
        <taxon>Aconoidasida</taxon>
        <taxon>Piroplasmida</taxon>
        <taxon>Babesiidae</taxon>
        <taxon>Babesia</taxon>
    </lineage>
</organism>
<evidence type="ECO:0000256" key="2">
    <source>
        <dbReference type="ARBA" id="ARBA00022801"/>
    </source>
</evidence>
<gene>
    <name evidence="4" type="ORF">BdWA1_003667</name>
</gene>
<keyword evidence="1" id="KW-0227">DNA damage</keyword>
<dbReference type="GO" id="GO:0000014">
    <property type="term" value="F:single-stranded DNA endodeoxyribonuclease activity"/>
    <property type="evidence" value="ECO:0007669"/>
    <property type="project" value="TreeGrafter"/>
</dbReference>
<protein>
    <submittedName>
        <fullName evidence="4">Uncharacterized protein</fullName>
    </submittedName>
</protein>
<evidence type="ECO:0000313" key="4">
    <source>
        <dbReference type="EMBL" id="KAK2194850.1"/>
    </source>
</evidence>
<dbReference type="GO" id="GO:1901255">
    <property type="term" value="P:nucleotide-excision repair involved in interstrand cross-link repair"/>
    <property type="evidence" value="ECO:0007669"/>
    <property type="project" value="TreeGrafter"/>
</dbReference>
<dbReference type="GO" id="GO:0003684">
    <property type="term" value="F:damaged DNA binding"/>
    <property type="evidence" value="ECO:0007669"/>
    <property type="project" value="TreeGrafter"/>
</dbReference>
<dbReference type="EMBL" id="JALLKP010000035">
    <property type="protein sequence ID" value="KAK2194850.1"/>
    <property type="molecule type" value="Genomic_DNA"/>
</dbReference>
<evidence type="ECO:0000313" key="5">
    <source>
        <dbReference type="Proteomes" id="UP001214638"/>
    </source>
</evidence>
<comment type="caution">
    <text evidence="4">The sequence shown here is derived from an EMBL/GenBank/DDBJ whole genome shotgun (WGS) entry which is preliminary data.</text>
</comment>
<dbReference type="PANTHER" id="PTHR10150">
    <property type="entry name" value="DNA REPAIR ENDONUCLEASE XPF"/>
    <property type="match status" value="1"/>
</dbReference>
<dbReference type="AlphaFoldDB" id="A0AAD9PHN2"/>
<feature type="non-terminal residue" evidence="4">
    <location>
        <position position="374"/>
    </location>
</feature>
<name>A0AAD9PHN2_9APIC</name>
<dbReference type="GO" id="GO:0003697">
    <property type="term" value="F:single-stranded DNA binding"/>
    <property type="evidence" value="ECO:0007669"/>
    <property type="project" value="TreeGrafter"/>
</dbReference>
<dbReference type="RefSeq" id="XP_067801693.1">
    <property type="nucleotide sequence ID" value="XM_067948677.1"/>
</dbReference>
<dbReference type="KEGG" id="bdw:94337964"/>
<sequence>MPPIGFEKSILRRITPTWTQILNECIDRGALNLEDIEQDSPLIENQRYGFSSGLVIVSPGLDLNRCLFYLCTYILNPLHIHSINTVTSNPYDCRGIQNFSLRLLRGYYDKIFNLALELENVDVCPQIDRKLFRNVKVQSALEMRRRLVLILGLEPEQCVVTATTFACTMKRITKRVKDTKPDEFGIILPHVEFMDYSFLVAEREKMYTNGGIYAVPARILVVDLLTAKIVPELISGIIIYKAHCLNKDANAVLTLKLIKSRNRYCWIKAISDNPSACTPVSQILKHIFTRHFFIYPRCCESFEKVLNNPKVQPETVQVRIQPSQVVVEIQTAILNLIQRLVTELQKNKRYQDIDMNRIIYSRNTKVILEQRYNM</sequence>
<dbReference type="GO" id="GO:0000110">
    <property type="term" value="C:nucleotide-excision repair factor 1 complex"/>
    <property type="evidence" value="ECO:0007669"/>
    <property type="project" value="TreeGrafter"/>
</dbReference>
<evidence type="ECO:0000256" key="3">
    <source>
        <dbReference type="ARBA" id="ARBA00023204"/>
    </source>
</evidence>